<evidence type="ECO:0000259" key="1">
    <source>
        <dbReference type="Pfam" id="PF07969"/>
    </source>
</evidence>
<proteinExistence type="predicted"/>
<dbReference type="SUPFAM" id="SSF51338">
    <property type="entry name" value="Composite domain of metallo-dependent hydrolases"/>
    <property type="match status" value="1"/>
</dbReference>
<protein>
    <recommendedName>
        <fullName evidence="1">Amidohydrolase 3 domain-containing protein</fullName>
    </recommendedName>
</protein>
<dbReference type="RefSeq" id="WP_181778576.1">
    <property type="nucleotide sequence ID" value="NZ_QNSB01000001.1"/>
</dbReference>
<dbReference type="EMBL" id="QNSB01000001">
    <property type="protein sequence ID" value="RBP74781.1"/>
    <property type="molecule type" value="Genomic_DNA"/>
</dbReference>
<dbReference type="Proteomes" id="UP000253509">
    <property type="component" value="Unassembled WGS sequence"/>
</dbReference>
<evidence type="ECO:0000313" key="2">
    <source>
        <dbReference type="EMBL" id="RBP74781.1"/>
    </source>
</evidence>
<dbReference type="CDD" id="cd01300">
    <property type="entry name" value="YtcJ_like"/>
    <property type="match status" value="1"/>
</dbReference>
<comment type="caution">
    <text evidence="2">The sequence shown here is derived from an EMBL/GenBank/DDBJ whole genome shotgun (WGS) entry which is preliminary data.</text>
</comment>
<dbReference type="InterPro" id="IPR033932">
    <property type="entry name" value="YtcJ-like"/>
</dbReference>
<accession>A0A366IR07</accession>
<dbReference type="PANTHER" id="PTHR22642:SF2">
    <property type="entry name" value="PROTEIN LONG AFTER FAR-RED 3"/>
    <property type="match status" value="1"/>
</dbReference>
<dbReference type="InterPro" id="IPR011059">
    <property type="entry name" value="Metal-dep_hydrolase_composite"/>
</dbReference>
<feature type="domain" description="Amidohydrolase 3" evidence="1">
    <location>
        <begin position="91"/>
        <end position="577"/>
    </location>
</feature>
<dbReference type="InterPro" id="IPR013108">
    <property type="entry name" value="Amidohydro_3"/>
</dbReference>
<organism evidence="2 3">
    <name type="scientific">Brevibacterium celere</name>
    <dbReference type="NCBI Taxonomy" id="225845"/>
    <lineage>
        <taxon>Bacteria</taxon>
        <taxon>Bacillati</taxon>
        <taxon>Actinomycetota</taxon>
        <taxon>Actinomycetes</taxon>
        <taxon>Micrococcales</taxon>
        <taxon>Brevibacteriaceae</taxon>
        <taxon>Brevibacterium</taxon>
    </lineage>
</organism>
<dbReference type="SUPFAM" id="SSF51556">
    <property type="entry name" value="Metallo-dependent hydrolases"/>
    <property type="match status" value="1"/>
</dbReference>
<sequence length="580" mass="62369">MSLLALFRQCAIESSVGQSGFVGGLAEIVIADSPDGSYLGSMSDSELLVTGARIRPIDVENSVHSAMLVRSGRVVALGTEDEMAALGPHAEVVDVGGRTVLPGFIDAHNHMSFAAFAPASVNCMTPPLGTLDEVLQVISTHCEGAMRGQWITGFGFDGSKIRERRNPTRKELDAAAPHHPFFLVDVSGHAGYANSLAFEEMRISECTPNPWGGSIEMDGQGQPSGTVTGTVAGLLNSVSWEDFAQRDWDRATRLLEQKAKDYLAVGLTGISDAGVTPTGAELYRRADREGRLPLTVQQIHAGDFLFDRPDLRHTELLDRINAGAAGSLRNGAVKIWVDRAYPDGAAIHHVHDGCVKHVGTNFYSERDLRTVISQAAELGINPVVHAMGDCAIDMVLDAYAEVRRSVGSNIVLRLEHAFVAGAEQADRMSELGVDLVANPGLAHNVGDQFVGWRGNDQPHLKVLPVRTMIDRGVRVSFASDHPAGDFSPARIMATAIDRGHLSGAQIDPEEAVTVEEAVRAYTCNAALASDRADEEGTLEVGKRANFIVVDRDPFTCSADMLRDLVVDRTYVDGQLVHHSS</sequence>
<gene>
    <name evidence="2" type="ORF">DFO65_101507</name>
</gene>
<dbReference type="GO" id="GO:0016810">
    <property type="term" value="F:hydrolase activity, acting on carbon-nitrogen (but not peptide) bonds"/>
    <property type="evidence" value="ECO:0007669"/>
    <property type="project" value="InterPro"/>
</dbReference>
<dbReference type="Gene3D" id="2.30.40.10">
    <property type="entry name" value="Urease, subunit C, domain 1"/>
    <property type="match status" value="1"/>
</dbReference>
<reference evidence="2 3" key="1">
    <citation type="submission" date="2018-06" db="EMBL/GenBank/DDBJ databases">
        <title>Freshwater and sediment microbial communities from various areas in North America, analyzing microbe dynamics in response to fracking.</title>
        <authorList>
            <person name="Lamendella R."/>
        </authorList>
    </citation>
    <scope>NUCLEOTIDE SEQUENCE [LARGE SCALE GENOMIC DNA]</scope>
    <source>
        <strain evidence="2 3">3b_TX</strain>
    </source>
</reference>
<dbReference type="AlphaFoldDB" id="A0A366IR07"/>
<name>A0A366IR07_9MICO</name>
<keyword evidence="3" id="KW-1185">Reference proteome</keyword>
<dbReference type="Pfam" id="PF07969">
    <property type="entry name" value="Amidohydro_3"/>
    <property type="match status" value="1"/>
</dbReference>
<evidence type="ECO:0000313" key="3">
    <source>
        <dbReference type="Proteomes" id="UP000253509"/>
    </source>
</evidence>
<dbReference type="InterPro" id="IPR032466">
    <property type="entry name" value="Metal_Hydrolase"/>
</dbReference>
<dbReference type="PANTHER" id="PTHR22642">
    <property type="entry name" value="IMIDAZOLONEPROPIONASE"/>
    <property type="match status" value="1"/>
</dbReference>
<dbReference type="Gene3D" id="3.20.20.140">
    <property type="entry name" value="Metal-dependent hydrolases"/>
    <property type="match status" value="1"/>
</dbReference>
<dbReference type="Gene3D" id="3.10.310.70">
    <property type="match status" value="1"/>
</dbReference>